<dbReference type="InterPro" id="IPR016024">
    <property type="entry name" value="ARM-type_fold"/>
</dbReference>
<dbReference type="InterPro" id="IPR039795">
    <property type="entry name" value="LTN1/Rkr1"/>
</dbReference>
<dbReference type="InterPro" id="IPR011989">
    <property type="entry name" value="ARM-like"/>
</dbReference>
<reference evidence="19" key="1">
    <citation type="submission" date="2021-03" db="EMBL/GenBank/DDBJ databases">
        <authorList>
            <person name="Tagirdzhanova G."/>
        </authorList>
    </citation>
    <scope>NUCLEOTIDE SEQUENCE</scope>
</reference>
<evidence type="ECO:0000259" key="18">
    <source>
        <dbReference type="PROSITE" id="PS50089"/>
    </source>
</evidence>
<dbReference type="GO" id="GO:0016567">
    <property type="term" value="P:protein ubiquitination"/>
    <property type="evidence" value="ECO:0007669"/>
    <property type="project" value="UniProtKB-UniPathway"/>
</dbReference>
<comment type="similarity">
    <text evidence="4 16">Belongs to the LTN1 family.</text>
</comment>
<dbReference type="CDD" id="cd16491">
    <property type="entry name" value="RING-CH-C4HC3_LTN1"/>
    <property type="match status" value="1"/>
</dbReference>
<dbReference type="FunFam" id="3.30.40.10:FF:000038">
    <property type="entry name" value="E3 ubiquitin-protein ligase listerin"/>
    <property type="match status" value="1"/>
</dbReference>
<sequence length="1625" mass="177590">MSKKAFKSHASSSRAVSGPLGGEGAVFGGSSGTSAFGAVPSSPLSYVYEPPDLSGFSDPNVGVAFKNLQKKDGTTKAKALEDLQSYVSSLGAETGGVEEAVLIAWAKIYPRSAIDSSRRVRQLAHTLQGHLAISCGKRMARHMHGVAAPWAAGKYDNDKSVSRAAKESFERVFNSEDKIRNVWRLYQVSMLEYARDVVVKETATTLSDERTTSSDDSSAKYWRVVGASIMMVTDLIESISAADIEKCRKLLIEFLNEEKLWRLTSDSDAFVRRALYRLLGTVLARYKDTLNSSTISTSVILSGLNTTQSGSAFDYAKVLALLSIELPDVWTTYYPGSGKKSAANRLCQFLKKGSQGGPPDFWSQIAALLSNLPQSILSKPVDTESDKQVDGEKDSPNPVLSALREGLNSKDEPRANRFAAWDAYLTVSDLALSSSPDEATRRRIVKTSVLPILAQYVRPSSDSSRWVTTVAQGQDVCVRACNQAILRDAASFEEEWNALSNTIIEDLKTSLPEQAKDYSKSQDSFSAEAYRWYCLQAALLEGNGQDIVGKIFEYTVPSEISSALSVLQTRNGKPYGAAAALETSIQKLPQIVLGDGACKAEVLTFVNDMIPNLLLSPSAKCLIRILNHLEGSCDISRSYDKCIQVLAETPESAPKSIALQSFISSPSLAITDSLFAMVIASLNQAMKDDDSMSWNLVMAAMSNPVAPESLTDEVLAIMTEGLSVNSKTVTGLHGLEMTIKHNSGKMTEFARSPKGSSLLSKLLLLADSPEDRVAQRARYTSTAIEKALAAQGGASQAASSLIEIVNTGLNTAEAASLSTEALVAQARKVLGNSSPHDMPTMVQDLLPDHNQWKAAMAPFISRIPDPSLAITNAFGGSMSMISPISSTAVKQEISRDGDGHSAALRIAHYTTHLIKSTSVFDSATQEQKTTICKYMALFLQLASDNLSVPVSMPLWGPNDPELESEIVDFVAGAQSLLVSWLHSRDPSISEIVSEAQKQLLDASHGLTPSSYYSGRAYSALTAEIAETHGPSVPTNDADLIKGLRKSNDAFVAAAYLTSASESEALFRLCNYLLTDLTGHEFLESPAEGMRKLCLVGCVLSRAQDYVNDIPQQRLIFFVQHMVGQLETSVSSLTVAGGQIMAVLLFILPAVKEIYGPFWSAILDQISKTGAQAELYALHASLKLLNLLRKPYILESNDDLLDAWTEKKMVVTKCLADLLMQLQGYPDDSHQPRRIVNALLKRQLVGLSHEVNVEVQDLYGVIASESAALQEAAYELLHSRIPANQEQVSIDKALSNEFVAQLPEELVSLILAPPSMTSMAEHDFERNIPPSLRSYILSWQLTFDHWEKASYKVQVDYVTALKEGTYTQDLLDFMFNILIKGRQKPIDASKYDFQTFGLGGDQTPEQETHGALIHLYYLCLRRLPSITKDWWRDSTSRQLSMAVESWTQKYISPLVIAQELSVISDWAPSQSTADQPMTVKVSPSAREITASIPIDEQTMTIAVRLPPAYPLARAEVESLHRVGVAEKKWRFWIINAQGVINFSSGGAGEGNSIIDGLMAWRKNVTAAMKGQTECAICYSVVSADRQLPNKKCSTCKNTFHSSCLFRWFKSSNSSSCPLCRNNFNYS</sequence>
<dbReference type="Pfam" id="PF22958">
    <property type="entry name" value="Ltn1_1st"/>
    <property type="match status" value="1"/>
</dbReference>
<evidence type="ECO:0000256" key="7">
    <source>
        <dbReference type="ARBA" id="ARBA00022490"/>
    </source>
</evidence>
<keyword evidence="12 16" id="KW-0833">Ubl conjugation pathway</keyword>
<comment type="pathway">
    <text evidence="3 16">Protein modification; protein ubiquitination.</text>
</comment>
<evidence type="ECO:0000256" key="17">
    <source>
        <dbReference type="SAM" id="MobiDB-lite"/>
    </source>
</evidence>
<accession>A0A8H3FWL1</accession>
<dbReference type="InterPro" id="IPR011016">
    <property type="entry name" value="Znf_RING-CH"/>
</dbReference>
<evidence type="ECO:0000256" key="4">
    <source>
        <dbReference type="ARBA" id="ARBA00007997"/>
    </source>
</evidence>
<evidence type="ECO:0000256" key="11">
    <source>
        <dbReference type="ARBA" id="ARBA00022771"/>
    </source>
</evidence>
<dbReference type="UniPathway" id="UPA00143"/>
<evidence type="ECO:0000256" key="8">
    <source>
        <dbReference type="ARBA" id="ARBA00022679"/>
    </source>
</evidence>
<protein>
    <recommendedName>
        <fullName evidence="6 16">E3 ubiquitin-protein ligase listerin</fullName>
        <ecNumber evidence="5 16">2.3.2.27</ecNumber>
    </recommendedName>
    <alternativeName>
        <fullName evidence="16">RING-type E3 ubiquitin transferase listerin</fullName>
    </alternativeName>
</protein>
<gene>
    <name evidence="19" type="ORF">IMSHALPRED_008808</name>
</gene>
<evidence type="ECO:0000256" key="13">
    <source>
        <dbReference type="ARBA" id="ARBA00022833"/>
    </source>
</evidence>
<dbReference type="SUPFAM" id="SSF57850">
    <property type="entry name" value="RING/U-box"/>
    <property type="match status" value="1"/>
</dbReference>
<dbReference type="InterPro" id="IPR054478">
    <property type="entry name" value="LTN1_UBC"/>
</dbReference>
<dbReference type="EMBL" id="CAJPDT010000064">
    <property type="protein sequence ID" value="CAF9932134.1"/>
    <property type="molecule type" value="Genomic_DNA"/>
</dbReference>
<evidence type="ECO:0000256" key="15">
    <source>
        <dbReference type="PROSITE-ProRule" id="PRU00175"/>
    </source>
</evidence>
<keyword evidence="11 15" id="KW-0863">Zinc-finger</keyword>
<dbReference type="Pfam" id="PF22999">
    <property type="entry name" value="LTN1_E3_ligase_6th"/>
    <property type="match status" value="1"/>
</dbReference>
<evidence type="ECO:0000256" key="12">
    <source>
        <dbReference type="ARBA" id="ARBA00022786"/>
    </source>
</evidence>
<evidence type="ECO:0000313" key="19">
    <source>
        <dbReference type="EMBL" id="CAF9932134.1"/>
    </source>
</evidence>
<comment type="caution">
    <text evidence="19">The sequence shown here is derived from an EMBL/GenBank/DDBJ whole genome shotgun (WGS) entry which is preliminary data.</text>
</comment>
<comment type="subcellular location">
    <subcellularLocation>
        <location evidence="2">Cytoplasm</location>
        <location evidence="2">Cytosol</location>
    </subcellularLocation>
</comment>
<dbReference type="GO" id="GO:0008270">
    <property type="term" value="F:zinc ion binding"/>
    <property type="evidence" value="ECO:0007669"/>
    <property type="project" value="UniProtKB-KW"/>
</dbReference>
<dbReference type="GO" id="GO:0072344">
    <property type="term" value="P:rescue of stalled ribosome"/>
    <property type="evidence" value="ECO:0007669"/>
    <property type="project" value="UniProtKB-UniRule"/>
</dbReference>
<evidence type="ECO:0000256" key="16">
    <source>
        <dbReference type="RuleBase" id="RU367090"/>
    </source>
</evidence>
<evidence type="ECO:0000256" key="9">
    <source>
        <dbReference type="ARBA" id="ARBA00022723"/>
    </source>
</evidence>
<keyword evidence="13 16" id="KW-0862">Zinc</keyword>
<dbReference type="InterPro" id="IPR039804">
    <property type="entry name" value="RING-CH-C4HC3_LTN1"/>
</dbReference>
<dbReference type="GO" id="GO:1990116">
    <property type="term" value="P:ribosome-associated ubiquitin-dependent protein catabolic process"/>
    <property type="evidence" value="ECO:0007669"/>
    <property type="project" value="UniProtKB-UniRule"/>
</dbReference>
<keyword evidence="20" id="KW-1185">Reference proteome</keyword>
<evidence type="ECO:0000256" key="5">
    <source>
        <dbReference type="ARBA" id="ARBA00012483"/>
    </source>
</evidence>
<keyword evidence="7" id="KW-0963">Cytoplasm</keyword>
<dbReference type="PROSITE" id="PS50089">
    <property type="entry name" value="ZF_RING_2"/>
    <property type="match status" value="1"/>
</dbReference>
<keyword evidence="10" id="KW-0677">Repeat</keyword>
<dbReference type="Gene3D" id="3.30.40.10">
    <property type="entry name" value="Zinc/RING finger domain, C3HC4 (zinc finger)"/>
    <property type="match status" value="1"/>
</dbReference>
<evidence type="ECO:0000256" key="10">
    <source>
        <dbReference type="ARBA" id="ARBA00022737"/>
    </source>
</evidence>
<comment type="function">
    <text evidence="14">E3 ubiquitin-protein ligase component of the ribosome quality control complex (RQC), a ribosome-associated complex that mediates ubiquitination and extraction of incompletely synthesized nascent chains for proteasomal degradation. Mediates ubiquitination of proteins derived from mRNAs lacking stop codons (non-stop proteins) and other translation arrest products induced by poly-lysine sequences and tandem rare codons. Ubiquitination leads to CDC48 recruitment for extraction and degradation of the incomplete translation product. May indirectly play a role in chromatin function and transcription.</text>
</comment>
<organism evidence="19 20">
    <name type="scientific">Imshaugia aleurites</name>
    <dbReference type="NCBI Taxonomy" id="172621"/>
    <lineage>
        <taxon>Eukaryota</taxon>
        <taxon>Fungi</taxon>
        <taxon>Dikarya</taxon>
        <taxon>Ascomycota</taxon>
        <taxon>Pezizomycotina</taxon>
        <taxon>Lecanoromycetes</taxon>
        <taxon>OSLEUM clade</taxon>
        <taxon>Lecanoromycetidae</taxon>
        <taxon>Lecanorales</taxon>
        <taxon>Lecanorineae</taxon>
        <taxon>Parmeliaceae</taxon>
        <taxon>Imshaugia</taxon>
    </lineage>
</organism>
<evidence type="ECO:0000256" key="14">
    <source>
        <dbReference type="ARBA" id="ARBA00055150"/>
    </source>
</evidence>
<dbReference type="SUPFAM" id="SSF48371">
    <property type="entry name" value="ARM repeat"/>
    <property type="match status" value="1"/>
</dbReference>
<dbReference type="Pfam" id="PF23009">
    <property type="entry name" value="UBC_like"/>
    <property type="match status" value="1"/>
</dbReference>
<dbReference type="Proteomes" id="UP000664534">
    <property type="component" value="Unassembled WGS sequence"/>
</dbReference>
<evidence type="ECO:0000256" key="2">
    <source>
        <dbReference type="ARBA" id="ARBA00004514"/>
    </source>
</evidence>
<dbReference type="OrthoDB" id="6108at2759"/>
<dbReference type="Gene3D" id="1.25.10.10">
    <property type="entry name" value="Leucine-rich Repeat Variant"/>
    <property type="match status" value="1"/>
</dbReference>
<dbReference type="SMART" id="SM01197">
    <property type="entry name" value="FANCL_C"/>
    <property type="match status" value="1"/>
</dbReference>
<dbReference type="GO" id="GO:0043023">
    <property type="term" value="F:ribosomal large subunit binding"/>
    <property type="evidence" value="ECO:0007669"/>
    <property type="project" value="TreeGrafter"/>
</dbReference>
<dbReference type="InterPro" id="IPR001841">
    <property type="entry name" value="Znf_RING"/>
</dbReference>
<dbReference type="GO" id="GO:1990112">
    <property type="term" value="C:RQC complex"/>
    <property type="evidence" value="ECO:0007669"/>
    <property type="project" value="UniProtKB-UniRule"/>
</dbReference>
<dbReference type="InterPro" id="IPR054477">
    <property type="entry name" value="LTN1_E3_ligase_6th"/>
</dbReference>
<dbReference type="GO" id="GO:0061630">
    <property type="term" value="F:ubiquitin protein ligase activity"/>
    <property type="evidence" value="ECO:0007669"/>
    <property type="project" value="UniProtKB-UniRule"/>
</dbReference>
<feature type="compositionally biased region" description="Basic and acidic residues" evidence="17">
    <location>
        <begin position="381"/>
        <end position="395"/>
    </location>
</feature>
<dbReference type="GO" id="GO:0005829">
    <property type="term" value="C:cytosol"/>
    <property type="evidence" value="ECO:0007669"/>
    <property type="project" value="UniProtKB-SubCell"/>
</dbReference>
<comment type="subunit">
    <text evidence="16">Component of the ribosome quality control complex (RQC).</text>
</comment>
<evidence type="ECO:0000313" key="20">
    <source>
        <dbReference type="Proteomes" id="UP000664534"/>
    </source>
</evidence>
<evidence type="ECO:0000256" key="1">
    <source>
        <dbReference type="ARBA" id="ARBA00000900"/>
    </source>
</evidence>
<name>A0A8H3FWL1_9LECA</name>
<dbReference type="PANTHER" id="PTHR12389:SF0">
    <property type="entry name" value="E3 UBIQUITIN-PROTEIN LIGASE LISTERIN"/>
    <property type="match status" value="1"/>
</dbReference>
<evidence type="ECO:0000256" key="6">
    <source>
        <dbReference type="ARBA" id="ARBA00017157"/>
    </source>
</evidence>
<proteinExistence type="inferred from homology"/>
<keyword evidence="8 16" id="KW-0808">Transferase</keyword>
<dbReference type="SMART" id="SM00184">
    <property type="entry name" value="RING"/>
    <property type="match status" value="1"/>
</dbReference>
<feature type="region of interest" description="Disordered" evidence="17">
    <location>
        <begin position="381"/>
        <end position="401"/>
    </location>
</feature>
<comment type="catalytic activity">
    <reaction evidence="1 16">
        <text>S-ubiquitinyl-[E2 ubiquitin-conjugating enzyme]-L-cysteine + [acceptor protein]-L-lysine = [E2 ubiquitin-conjugating enzyme]-L-cysteine + N(6)-ubiquitinyl-[acceptor protein]-L-lysine.</text>
        <dbReference type="EC" id="2.3.2.27"/>
    </reaction>
</comment>
<dbReference type="InterPro" id="IPR054476">
    <property type="entry name" value="Ltn1_N"/>
</dbReference>
<keyword evidence="9 16" id="KW-0479">Metal-binding</keyword>
<dbReference type="PANTHER" id="PTHR12389">
    <property type="entry name" value="ZINC FINGER PROTEIN 294"/>
    <property type="match status" value="1"/>
</dbReference>
<dbReference type="Pfam" id="PF13639">
    <property type="entry name" value="zf-RING_2"/>
    <property type="match status" value="1"/>
</dbReference>
<dbReference type="InterPro" id="IPR013083">
    <property type="entry name" value="Znf_RING/FYVE/PHD"/>
</dbReference>
<evidence type="ECO:0000256" key="3">
    <source>
        <dbReference type="ARBA" id="ARBA00004906"/>
    </source>
</evidence>
<dbReference type="SMART" id="SM00744">
    <property type="entry name" value="RINGv"/>
    <property type="match status" value="1"/>
</dbReference>
<dbReference type="EC" id="2.3.2.27" evidence="5 16"/>
<feature type="domain" description="RING-type" evidence="18">
    <location>
        <begin position="1573"/>
        <end position="1619"/>
    </location>
</feature>
<comment type="function">
    <text evidence="16">E3 ubiquitin-protein ligase. Component of the ribosome quality control complex (RQC), a ribosome-associated complex that mediates ubiquitination and extraction of incompletely synthesized nascent chains for proteasomal degradation.</text>
</comment>